<protein>
    <submittedName>
        <fullName evidence="2">Uncharacterized protein</fullName>
    </submittedName>
</protein>
<name>A0AAV5WPP4_9BILA</name>
<feature type="chain" id="PRO_5043349608" evidence="1">
    <location>
        <begin position="20"/>
        <end position="157"/>
    </location>
</feature>
<evidence type="ECO:0000313" key="2">
    <source>
        <dbReference type="EMBL" id="GMT33986.1"/>
    </source>
</evidence>
<keyword evidence="1" id="KW-0732">Signal</keyword>
<keyword evidence="3" id="KW-1185">Reference proteome</keyword>
<dbReference type="Proteomes" id="UP001432322">
    <property type="component" value="Unassembled WGS sequence"/>
</dbReference>
<comment type="caution">
    <text evidence="2">The sequence shown here is derived from an EMBL/GenBank/DDBJ whole genome shotgun (WGS) entry which is preliminary data.</text>
</comment>
<evidence type="ECO:0000313" key="3">
    <source>
        <dbReference type="Proteomes" id="UP001432322"/>
    </source>
</evidence>
<reference evidence="2" key="1">
    <citation type="submission" date="2023-10" db="EMBL/GenBank/DDBJ databases">
        <title>Genome assembly of Pristionchus species.</title>
        <authorList>
            <person name="Yoshida K."/>
            <person name="Sommer R.J."/>
        </authorList>
    </citation>
    <scope>NUCLEOTIDE SEQUENCE</scope>
    <source>
        <strain evidence="2">RS5133</strain>
    </source>
</reference>
<accession>A0AAV5WPP4</accession>
<organism evidence="2 3">
    <name type="scientific">Pristionchus fissidentatus</name>
    <dbReference type="NCBI Taxonomy" id="1538716"/>
    <lineage>
        <taxon>Eukaryota</taxon>
        <taxon>Metazoa</taxon>
        <taxon>Ecdysozoa</taxon>
        <taxon>Nematoda</taxon>
        <taxon>Chromadorea</taxon>
        <taxon>Rhabditida</taxon>
        <taxon>Rhabditina</taxon>
        <taxon>Diplogasteromorpha</taxon>
        <taxon>Diplogasteroidea</taxon>
        <taxon>Neodiplogasteridae</taxon>
        <taxon>Pristionchus</taxon>
    </lineage>
</organism>
<gene>
    <name evidence="2" type="ORF">PFISCL1PPCAC_25283</name>
</gene>
<dbReference type="EMBL" id="BTSY01000006">
    <property type="protein sequence ID" value="GMT33986.1"/>
    <property type="molecule type" value="Genomic_DNA"/>
</dbReference>
<proteinExistence type="predicted"/>
<sequence length="157" mass="17799">MMTKIFIFFHLFLSTGTFAAFSVPSPPGIPSNMITDTAQLMKHEHFIFIYKVPSPAINFEETDMQKYIEAAGNLQDAAFLKEGLPAPTNNTIHVENAKTAKYADVKGAPVRKRRISSDNKYEWSVRHVYEEDAGMGYPSDEFEIIGPLTEEQIHSYY</sequence>
<feature type="signal peptide" evidence="1">
    <location>
        <begin position="1"/>
        <end position="19"/>
    </location>
</feature>
<dbReference type="AlphaFoldDB" id="A0AAV5WPP4"/>
<evidence type="ECO:0000256" key="1">
    <source>
        <dbReference type="SAM" id="SignalP"/>
    </source>
</evidence>